<feature type="region of interest" description="Disordered" evidence="1">
    <location>
        <begin position="32"/>
        <end position="51"/>
    </location>
</feature>
<evidence type="ECO:0000256" key="1">
    <source>
        <dbReference type="SAM" id="MobiDB-lite"/>
    </source>
</evidence>
<evidence type="ECO:0000313" key="2">
    <source>
        <dbReference type="EMBL" id="PON31422.1"/>
    </source>
</evidence>
<evidence type="ECO:0000313" key="3">
    <source>
        <dbReference type="Proteomes" id="UP000237105"/>
    </source>
</evidence>
<dbReference type="Proteomes" id="UP000237105">
    <property type="component" value="Unassembled WGS sequence"/>
</dbReference>
<feature type="compositionally biased region" description="Basic and acidic residues" evidence="1">
    <location>
        <begin position="106"/>
        <end position="118"/>
    </location>
</feature>
<feature type="non-terminal residue" evidence="2">
    <location>
        <position position="137"/>
    </location>
</feature>
<organism evidence="2 3">
    <name type="scientific">Parasponia andersonii</name>
    <name type="common">Sponia andersonii</name>
    <dbReference type="NCBI Taxonomy" id="3476"/>
    <lineage>
        <taxon>Eukaryota</taxon>
        <taxon>Viridiplantae</taxon>
        <taxon>Streptophyta</taxon>
        <taxon>Embryophyta</taxon>
        <taxon>Tracheophyta</taxon>
        <taxon>Spermatophyta</taxon>
        <taxon>Magnoliopsida</taxon>
        <taxon>eudicotyledons</taxon>
        <taxon>Gunneridae</taxon>
        <taxon>Pentapetalae</taxon>
        <taxon>rosids</taxon>
        <taxon>fabids</taxon>
        <taxon>Rosales</taxon>
        <taxon>Cannabaceae</taxon>
        <taxon>Parasponia</taxon>
    </lineage>
</organism>
<accession>A0A2P5A4G7</accession>
<gene>
    <name evidence="2" type="ORF">PanWU01x14_369990</name>
</gene>
<protein>
    <submittedName>
        <fullName evidence="2">Uncharacterized protein</fullName>
    </submittedName>
</protein>
<sequence>MTLANIDSISKEIGYEVDTSYYYHISGKPLKEGLKLSEKDEQDKQLDEDIDLQDKEYQDTEFEQNDDDLDFEQNIYPTVKFASNNIEEIEDPRLLDFDDDFALSDEDMRINPSDKDYENENGEEDSYEIAATSNKTK</sequence>
<dbReference type="EMBL" id="JXTB01001059">
    <property type="protein sequence ID" value="PON31422.1"/>
    <property type="molecule type" value="Genomic_DNA"/>
</dbReference>
<feature type="region of interest" description="Disordered" evidence="1">
    <location>
        <begin position="105"/>
        <end position="137"/>
    </location>
</feature>
<reference evidence="3" key="1">
    <citation type="submission" date="2016-06" db="EMBL/GenBank/DDBJ databases">
        <title>Parallel loss of symbiosis genes in relatives of nitrogen-fixing non-legume Parasponia.</title>
        <authorList>
            <person name="Van Velzen R."/>
            <person name="Holmer R."/>
            <person name="Bu F."/>
            <person name="Rutten L."/>
            <person name="Van Zeijl A."/>
            <person name="Liu W."/>
            <person name="Santuari L."/>
            <person name="Cao Q."/>
            <person name="Sharma T."/>
            <person name="Shen D."/>
            <person name="Roswanjaya Y."/>
            <person name="Wardhani T."/>
            <person name="Kalhor M.S."/>
            <person name="Jansen J."/>
            <person name="Van den Hoogen J."/>
            <person name="Gungor B."/>
            <person name="Hartog M."/>
            <person name="Hontelez J."/>
            <person name="Verver J."/>
            <person name="Yang W.-C."/>
            <person name="Schijlen E."/>
            <person name="Repin R."/>
            <person name="Schilthuizen M."/>
            <person name="Schranz E."/>
            <person name="Heidstra R."/>
            <person name="Miyata K."/>
            <person name="Fedorova E."/>
            <person name="Kohlen W."/>
            <person name="Bisseling T."/>
            <person name="Smit S."/>
            <person name="Geurts R."/>
        </authorList>
    </citation>
    <scope>NUCLEOTIDE SEQUENCE [LARGE SCALE GENOMIC DNA]</scope>
    <source>
        <strain evidence="3">cv. WU1-14</strain>
    </source>
</reference>
<comment type="caution">
    <text evidence="2">The sequence shown here is derived from an EMBL/GenBank/DDBJ whole genome shotgun (WGS) entry which is preliminary data.</text>
</comment>
<dbReference type="AlphaFoldDB" id="A0A2P5A4G7"/>
<proteinExistence type="predicted"/>
<keyword evidence="3" id="KW-1185">Reference proteome</keyword>
<name>A0A2P5A4G7_PARAD</name>